<dbReference type="AlphaFoldDB" id="T2J6B6"/>
<dbReference type="GO" id="GO:0006006">
    <property type="term" value="P:glucose metabolic process"/>
    <property type="evidence" value="ECO:0007669"/>
    <property type="project" value="InterPro"/>
</dbReference>
<gene>
    <name evidence="1" type="ORF">CWATWH0401_4909</name>
</gene>
<sequence>MQLFCLTAMEPPNALNADSIRNEKLRYYKQPISLTFITWKNLLFGDNIKQDG</sequence>
<dbReference type="EC" id="1.1.1.49" evidence="1"/>
<dbReference type="SUPFAM" id="SSF55347">
    <property type="entry name" value="Glyceraldehyde-3-phosphate dehydrogenase-like, C-terminal domain"/>
    <property type="match status" value="1"/>
</dbReference>
<comment type="caution">
    <text evidence="1">The sequence shown here is derived from an EMBL/GenBank/DDBJ whole genome shotgun (WGS) entry which is preliminary data.</text>
</comment>
<name>T2J6B6_CROWT</name>
<keyword evidence="1" id="KW-0560">Oxidoreductase</keyword>
<protein>
    <submittedName>
        <fullName evidence="1">Glucose-6-phosphate 1-dehydrogenase</fullName>
        <ecNumber evidence="1">1.1.1.49</ecNumber>
    </submittedName>
</protein>
<reference evidence="1 2" key="1">
    <citation type="submission" date="2013-01" db="EMBL/GenBank/DDBJ databases">
        <authorList>
            <person name="Bench S."/>
        </authorList>
    </citation>
    <scope>NUCLEOTIDE SEQUENCE [LARGE SCALE GENOMIC DNA]</scope>
    <source>
        <strain evidence="1 2">WH 0401</strain>
    </source>
</reference>
<proteinExistence type="predicted"/>
<evidence type="ECO:0000313" key="2">
    <source>
        <dbReference type="Proteomes" id="UP000018198"/>
    </source>
</evidence>
<dbReference type="GO" id="GO:0050661">
    <property type="term" value="F:NADP binding"/>
    <property type="evidence" value="ECO:0007669"/>
    <property type="project" value="InterPro"/>
</dbReference>
<reference evidence="1 2" key="2">
    <citation type="submission" date="2013-09" db="EMBL/GenBank/DDBJ databases">
        <title>Whole genome comparison of six Crocosphaera watsonii strains with differing phenotypes.</title>
        <authorList>
            <person name="Bench S.R."/>
            <person name="Heller P."/>
            <person name="Frank I."/>
            <person name="Arciniega M."/>
            <person name="Shilova I.N."/>
            <person name="Zehr J.P."/>
        </authorList>
    </citation>
    <scope>NUCLEOTIDE SEQUENCE [LARGE SCALE GENOMIC DNA]</scope>
    <source>
        <strain evidence="1 2">WH 0401</strain>
    </source>
</reference>
<accession>T2J6B6</accession>
<evidence type="ECO:0000313" key="1">
    <source>
        <dbReference type="EMBL" id="CCQ61388.1"/>
    </source>
</evidence>
<dbReference type="GO" id="GO:0004345">
    <property type="term" value="F:glucose-6-phosphate dehydrogenase activity"/>
    <property type="evidence" value="ECO:0007669"/>
    <property type="project" value="UniProtKB-EC"/>
</dbReference>
<dbReference type="Proteomes" id="UP000018198">
    <property type="component" value="Unassembled WGS sequence"/>
</dbReference>
<dbReference type="Gene3D" id="3.30.360.10">
    <property type="entry name" value="Dihydrodipicolinate Reductase, domain 2"/>
    <property type="match status" value="1"/>
</dbReference>
<organism evidence="1 2">
    <name type="scientific">Crocosphaera watsonii WH 0401</name>
    <dbReference type="NCBI Taxonomy" id="555881"/>
    <lineage>
        <taxon>Bacteria</taxon>
        <taxon>Bacillati</taxon>
        <taxon>Cyanobacteriota</taxon>
        <taxon>Cyanophyceae</taxon>
        <taxon>Oscillatoriophycideae</taxon>
        <taxon>Chroococcales</taxon>
        <taxon>Aphanothecaceae</taxon>
        <taxon>Crocosphaera</taxon>
    </lineage>
</organism>
<dbReference type="EMBL" id="CAQM01000311">
    <property type="protein sequence ID" value="CCQ61388.1"/>
    <property type="molecule type" value="Genomic_DNA"/>
</dbReference>